<dbReference type="Pfam" id="PF13372">
    <property type="entry name" value="Alginate_exp"/>
    <property type="match status" value="1"/>
</dbReference>
<gene>
    <name evidence="2" type="ORF">FEF10_16230</name>
</gene>
<accession>A0ABY2VIZ5</accession>
<feature type="domain" description="Alginate export" evidence="1">
    <location>
        <begin position="70"/>
        <end position="528"/>
    </location>
</feature>
<dbReference type="EMBL" id="VAVY01000002">
    <property type="protein sequence ID" value="TMM64765.1"/>
    <property type="molecule type" value="Genomic_DNA"/>
</dbReference>
<evidence type="ECO:0000313" key="3">
    <source>
        <dbReference type="Proteomes" id="UP000310095"/>
    </source>
</evidence>
<reference evidence="2 3" key="1">
    <citation type="submission" date="2019-05" db="EMBL/GenBank/DDBJ databases">
        <title>Identification and Biocontrol Activity Analysis of Biocontrol Strain PF-1 Based on Genome-wide Data.</title>
        <authorList>
            <person name="Qi J."/>
        </authorList>
    </citation>
    <scope>NUCLEOTIDE SEQUENCE [LARGE SCALE GENOMIC DNA]</scope>
    <source>
        <strain evidence="2 3">PF-1</strain>
    </source>
</reference>
<dbReference type="InterPro" id="IPR053728">
    <property type="entry name" value="Alginate_Permeability_Chnl"/>
</dbReference>
<dbReference type="InterPro" id="IPR025388">
    <property type="entry name" value="Alginate_export_dom"/>
</dbReference>
<proteinExistence type="predicted"/>
<evidence type="ECO:0000313" key="2">
    <source>
        <dbReference type="EMBL" id="TMM64765.1"/>
    </source>
</evidence>
<dbReference type="Proteomes" id="UP000310095">
    <property type="component" value="Unassembled WGS sequence"/>
</dbReference>
<dbReference type="PROSITE" id="PS51257">
    <property type="entry name" value="PROKAR_LIPOPROTEIN"/>
    <property type="match status" value="1"/>
</dbReference>
<evidence type="ECO:0000259" key="1">
    <source>
        <dbReference type="Pfam" id="PF13372"/>
    </source>
</evidence>
<name>A0ABY2VIZ5_9PSED</name>
<organism evidence="2 3">
    <name type="scientific">Pseudomonas protegens</name>
    <dbReference type="NCBI Taxonomy" id="380021"/>
    <lineage>
        <taxon>Bacteria</taxon>
        <taxon>Pseudomonadati</taxon>
        <taxon>Pseudomonadota</taxon>
        <taxon>Gammaproteobacteria</taxon>
        <taxon>Pseudomonadales</taxon>
        <taxon>Pseudomonadaceae</taxon>
        <taxon>Pseudomonas</taxon>
    </lineage>
</organism>
<comment type="caution">
    <text evidence="2">The sequence shown here is derived from an EMBL/GenBank/DDBJ whole genome shotgun (WGS) entry which is preliminary data.</text>
</comment>
<keyword evidence="3" id="KW-1185">Reference proteome</keyword>
<sequence length="534" mass="59199">MKSIPFNTAPVAAAAGCDHARSARHNGLRDRAHPAATTTGKRLCLSKLGMALGFAMIWSNPTLAAITDTKNFGLEVKITGQSEDDRDLGTQGGGDVNGIGLDLRPWVYGESGNWSAYAMGQAVTASDVIETDTLQQSGDDASQQSSNDDRKTKKNYLAMREFWVGYSGFTAYPGEQLKFGRQRLRNDDGQWRDTNIEALNWTFDTTLLRANLGAAERFSEYRTDLKELAPKDKDRLHLYADAAYQWTPGQWVGIRAHHTHDDGKLDYAQPGVASDPLDKKENGDLTWLGLEANSDAFNWRNTNTVNYWASLTGMRGDRDTVNPLNADGSRPTQAKRGDNLNGWATDLGVRLRLDPNWQVGAAYARASAEYEQNGLQSNRSNYTGTRSRVHRFGEAFRGEMNNTQSATLFGSWQLREDYDASLVYHKFWRVDGNKPVGSNGINAVDNNYDDTTGALLSSTSLPLMDGKKDLGQEMDLVVTKYFKQGLLPAALSQSIDEPSALVRLRGGVFKPGDAYGKEVDSYMHRAFIDVIWRF</sequence>
<protein>
    <submittedName>
        <fullName evidence="2">Transcriptional regulator</fullName>
    </submittedName>
</protein>
<dbReference type="Gene3D" id="2.40.160.100">
    <property type="match status" value="1"/>
</dbReference>